<feature type="transmembrane region" description="Helical" evidence="1">
    <location>
        <begin position="97"/>
        <end position="114"/>
    </location>
</feature>
<dbReference type="RefSeq" id="WP_005601724.1">
    <property type="nucleotide sequence ID" value="NZ_GG663520.1"/>
</dbReference>
<gene>
    <name evidence="2" type="ORF">BUTYVIB_00698</name>
</gene>
<accession>D4RXZ6</accession>
<proteinExistence type="predicted"/>
<keyword evidence="1" id="KW-1133">Transmembrane helix</keyword>
<feature type="transmembrane region" description="Helical" evidence="1">
    <location>
        <begin position="22"/>
        <end position="45"/>
    </location>
</feature>
<keyword evidence="1" id="KW-0812">Transmembrane</keyword>
<sequence length="151" mass="16980">MYEDEYYYEARKKENAKLDAELAGTFATVIGGLIGAVLSCLLFLLRRFDVLSSGLASLLFYMLTYTREWHVAVYITVAFVIFIVSMILQHAFLAGRIIFTIFVSMAVAIIGAGWKAYDTEIQRNTVMIICFAVTVILGLISWKGIKAKENE</sequence>
<dbReference type="EMBL" id="ABWN01000020">
    <property type="protein sequence ID" value="EFF69228.1"/>
    <property type="molecule type" value="Genomic_DNA"/>
</dbReference>
<evidence type="ECO:0000256" key="1">
    <source>
        <dbReference type="SAM" id="Phobius"/>
    </source>
</evidence>
<organism evidence="2 3">
    <name type="scientific">Eshraghiella crossota DSM 2876</name>
    <dbReference type="NCBI Taxonomy" id="511680"/>
    <lineage>
        <taxon>Bacteria</taxon>
        <taxon>Bacillati</taxon>
        <taxon>Bacillota</taxon>
        <taxon>Clostridia</taxon>
        <taxon>Lachnospirales</taxon>
        <taxon>Lachnospiraceae</taxon>
        <taxon>Eshraghiella</taxon>
    </lineage>
</organism>
<reference evidence="2 3" key="1">
    <citation type="submission" date="2010-02" db="EMBL/GenBank/DDBJ databases">
        <authorList>
            <person name="Weinstock G."/>
            <person name="Sodergren E."/>
            <person name="Clifton S."/>
            <person name="Fulton L."/>
            <person name="Fulton B."/>
            <person name="Courtney L."/>
            <person name="Fronick C."/>
            <person name="Harrison M."/>
            <person name="Strong C."/>
            <person name="Farmer C."/>
            <person name="Delahaunty K."/>
            <person name="Markovic C."/>
            <person name="Hall O."/>
            <person name="Minx P."/>
            <person name="Tomlinson C."/>
            <person name="Mitreva M."/>
            <person name="Nelson J."/>
            <person name="Hou S."/>
            <person name="Wollam A."/>
            <person name="Pepin K.H."/>
            <person name="Johnson M."/>
            <person name="Bhonagiri V."/>
            <person name="Zhang X."/>
            <person name="Suruliraj S."/>
            <person name="Warren W."/>
            <person name="Chinwalla A."/>
            <person name="Mardis E.R."/>
            <person name="Wilson R.K."/>
        </authorList>
    </citation>
    <scope>NUCLEOTIDE SEQUENCE [LARGE SCALE GENOMIC DNA]</scope>
    <source>
        <strain evidence="2 3">DSM 2876</strain>
    </source>
</reference>
<dbReference type="GeneID" id="98919524"/>
<comment type="caution">
    <text evidence="2">The sequence shown here is derived from an EMBL/GenBank/DDBJ whole genome shotgun (WGS) entry which is preliminary data.</text>
</comment>
<dbReference type="Proteomes" id="UP000006238">
    <property type="component" value="Unassembled WGS sequence"/>
</dbReference>
<name>D4RXZ6_9FIRM</name>
<evidence type="ECO:0000313" key="2">
    <source>
        <dbReference type="EMBL" id="EFF69228.1"/>
    </source>
</evidence>
<dbReference type="HOGENOM" id="CLU_1727932_0_0_9"/>
<protein>
    <submittedName>
        <fullName evidence="2">Uncharacterized protein</fullName>
    </submittedName>
</protein>
<dbReference type="AlphaFoldDB" id="D4RXZ6"/>
<feature type="transmembrane region" description="Helical" evidence="1">
    <location>
        <begin position="71"/>
        <end position="91"/>
    </location>
</feature>
<keyword evidence="3" id="KW-1185">Reference proteome</keyword>
<evidence type="ECO:0000313" key="3">
    <source>
        <dbReference type="Proteomes" id="UP000006238"/>
    </source>
</evidence>
<feature type="transmembrane region" description="Helical" evidence="1">
    <location>
        <begin position="126"/>
        <end position="145"/>
    </location>
</feature>
<keyword evidence="1" id="KW-0472">Membrane</keyword>